<keyword evidence="2" id="KW-0812">Transmembrane</keyword>
<dbReference type="AlphaFoldDB" id="A0A0K8P9C0"/>
<gene>
    <name evidence="3" type="ORF">ATC1_11170</name>
</gene>
<keyword evidence="1" id="KW-0378">Hydrolase</keyword>
<proteinExistence type="predicted"/>
<dbReference type="InterPro" id="IPR023365">
    <property type="entry name" value="Sortase_dom-sf"/>
</dbReference>
<name>A0A0K8P9C0_9CHLR</name>
<dbReference type="EMBL" id="DF968179">
    <property type="protein sequence ID" value="GAP39248.1"/>
    <property type="molecule type" value="Genomic_DNA"/>
</dbReference>
<dbReference type="Proteomes" id="UP000053370">
    <property type="component" value="Unassembled WGS sequence"/>
</dbReference>
<keyword evidence="2" id="KW-1133">Transmembrane helix</keyword>
<sequence length="295" mass="32831">MTRKKYADELTEEELRYRLMQKKVLGREARIASYRASGRTVDEENAPINEELKWKPEGEVLEKMPLIPPIRKFDKILLFIEIAAVIGIVVMLIIGTQILTDINQEASRAMVLPTLTPTPLIQAIVLPGGHTPPDASGKTSFNQNEIPEHLRDIVDSVQPSPIPDLSGEQIVRIRIPAIEVDAPIIQGDDWESLKKGVGLNSYSAKAGKPGNIILSGHNDIFGQVFRKLDQLKTGDEIIILTEKMTYTYNVQGTQIVQPTQVEVLAQTSNATITLISCYPYLVDNQRIVVTGKLRD</sequence>
<dbReference type="Gene3D" id="2.40.260.10">
    <property type="entry name" value="Sortase"/>
    <property type="match status" value="1"/>
</dbReference>
<dbReference type="CDD" id="cd05828">
    <property type="entry name" value="Sortase_D_1"/>
    <property type="match status" value="1"/>
</dbReference>
<feature type="transmembrane region" description="Helical" evidence="2">
    <location>
        <begin position="76"/>
        <end position="99"/>
    </location>
</feature>
<reference evidence="3" key="1">
    <citation type="journal article" date="2015" name="Genome Announc.">
        <title>Draft Genome Sequence of Anaerolineae Strain TC1, a Novel Isolate from a Methanogenic Wastewater Treatment System.</title>
        <authorList>
            <person name="Matsuura N."/>
            <person name="Tourlousse D.M."/>
            <person name="Sun L."/>
            <person name="Toyonaga M."/>
            <person name="Kuroda K."/>
            <person name="Ohashi A."/>
            <person name="Cruz R."/>
            <person name="Yamaguchi T."/>
            <person name="Sekiguchi Y."/>
        </authorList>
    </citation>
    <scope>NUCLEOTIDE SEQUENCE [LARGE SCALE GENOMIC DNA]</scope>
    <source>
        <strain evidence="3">TC1</strain>
    </source>
</reference>
<evidence type="ECO:0000313" key="3">
    <source>
        <dbReference type="EMBL" id="GAP39248.1"/>
    </source>
</evidence>
<dbReference type="InterPro" id="IPR041999">
    <property type="entry name" value="Sortase_D_1"/>
</dbReference>
<dbReference type="RefSeq" id="WP_062277195.1">
    <property type="nucleotide sequence ID" value="NZ_DF968179.1"/>
</dbReference>
<keyword evidence="4" id="KW-1185">Reference proteome</keyword>
<accession>A0A0K8P9C0</accession>
<evidence type="ECO:0000256" key="2">
    <source>
        <dbReference type="SAM" id="Phobius"/>
    </source>
</evidence>
<organism evidence="3">
    <name type="scientific">Flexilinea flocculi</name>
    <dbReference type="NCBI Taxonomy" id="1678840"/>
    <lineage>
        <taxon>Bacteria</taxon>
        <taxon>Bacillati</taxon>
        <taxon>Chloroflexota</taxon>
        <taxon>Anaerolineae</taxon>
        <taxon>Anaerolineales</taxon>
        <taxon>Anaerolineaceae</taxon>
        <taxon>Flexilinea</taxon>
    </lineage>
</organism>
<dbReference type="Pfam" id="PF04203">
    <property type="entry name" value="Sortase"/>
    <property type="match status" value="1"/>
</dbReference>
<dbReference type="NCBIfam" id="TIGR01076">
    <property type="entry name" value="sortase_fam"/>
    <property type="match status" value="1"/>
</dbReference>
<dbReference type="GO" id="GO:0016787">
    <property type="term" value="F:hydrolase activity"/>
    <property type="evidence" value="ECO:0007669"/>
    <property type="project" value="UniProtKB-KW"/>
</dbReference>
<dbReference type="OrthoDB" id="154054at2"/>
<dbReference type="STRING" id="1678840.ATC1_11170"/>
<evidence type="ECO:0000313" key="4">
    <source>
        <dbReference type="Proteomes" id="UP000053370"/>
    </source>
</evidence>
<dbReference type="InterPro" id="IPR005754">
    <property type="entry name" value="Sortase"/>
</dbReference>
<protein>
    <submittedName>
        <fullName evidence="3">LPXTG-site transpeptidase (Sortase) family protein</fullName>
    </submittedName>
</protein>
<evidence type="ECO:0000256" key="1">
    <source>
        <dbReference type="ARBA" id="ARBA00022801"/>
    </source>
</evidence>
<dbReference type="SUPFAM" id="SSF63817">
    <property type="entry name" value="Sortase"/>
    <property type="match status" value="1"/>
</dbReference>
<keyword evidence="2" id="KW-0472">Membrane</keyword>